<dbReference type="Proteomes" id="UP001500449">
    <property type="component" value="Unassembled WGS sequence"/>
</dbReference>
<dbReference type="InterPro" id="IPR022062">
    <property type="entry name" value="DUF3618"/>
</dbReference>
<comment type="caution">
    <text evidence="2">The sequence shown here is derived from an EMBL/GenBank/DDBJ whole genome shotgun (WGS) entry which is preliminary data.</text>
</comment>
<protein>
    <submittedName>
        <fullName evidence="2">DUF3618 domain-containing protein</fullName>
    </submittedName>
</protein>
<gene>
    <name evidence="2" type="ORF">GCM10009836_72540</name>
</gene>
<accession>A0ABN2NR80</accession>
<organism evidence="2 3">
    <name type="scientific">Pseudonocardia ailaonensis</name>
    <dbReference type="NCBI Taxonomy" id="367279"/>
    <lineage>
        <taxon>Bacteria</taxon>
        <taxon>Bacillati</taxon>
        <taxon>Actinomycetota</taxon>
        <taxon>Actinomycetes</taxon>
        <taxon>Pseudonocardiales</taxon>
        <taxon>Pseudonocardiaceae</taxon>
        <taxon>Pseudonocardia</taxon>
    </lineage>
</organism>
<evidence type="ECO:0000313" key="3">
    <source>
        <dbReference type="Proteomes" id="UP001500449"/>
    </source>
</evidence>
<proteinExistence type="predicted"/>
<reference evidence="2 3" key="1">
    <citation type="journal article" date="2019" name="Int. J. Syst. Evol. Microbiol.">
        <title>The Global Catalogue of Microorganisms (GCM) 10K type strain sequencing project: providing services to taxonomists for standard genome sequencing and annotation.</title>
        <authorList>
            <consortium name="The Broad Institute Genomics Platform"/>
            <consortium name="The Broad Institute Genome Sequencing Center for Infectious Disease"/>
            <person name="Wu L."/>
            <person name="Ma J."/>
        </authorList>
    </citation>
    <scope>NUCLEOTIDE SEQUENCE [LARGE SCALE GENOMIC DNA]</scope>
    <source>
        <strain evidence="2 3">JCM 16009</strain>
    </source>
</reference>
<name>A0ABN2NR80_9PSEU</name>
<keyword evidence="3" id="KW-1185">Reference proteome</keyword>
<dbReference type="Gene3D" id="6.10.140.1430">
    <property type="match status" value="1"/>
</dbReference>
<evidence type="ECO:0000313" key="2">
    <source>
        <dbReference type="EMBL" id="GAA1880715.1"/>
    </source>
</evidence>
<evidence type="ECO:0000256" key="1">
    <source>
        <dbReference type="SAM" id="MobiDB-lite"/>
    </source>
</evidence>
<sequence>MTTPDDPDRLRREIEQTQARLSTDVNAVTDKVSPARVVERRVDRAKATAGRVRDAVLGSDPAGTAHDAAGGLAGTVSDSASGAAQAVQDAPQKARQQARGNPVAAGLIAFGAGWLVSSLLPASRREQVLAEKAKEHASELGQPLADAAKQAAEEIKDTMTEPVHQAVDAVRSTAQDAGQAVADQGRSAAEQVRGQATDSAETVRRSTSG</sequence>
<dbReference type="EMBL" id="BAAAQK010000032">
    <property type="protein sequence ID" value="GAA1880715.1"/>
    <property type="molecule type" value="Genomic_DNA"/>
</dbReference>
<feature type="compositionally biased region" description="Polar residues" evidence="1">
    <location>
        <begin position="194"/>
        <end position="209"/>
    </location>
</feature>
<dbReference type="RefSeq" id="WP_344428098.1">
    <property type="nucleotide sequence ID" value="NZ_BAAAQK010000032.1"/>
</dbReference>
<feature type="region of interest" description="Disordered" evidence="1">
    <location>
        <begin position="174"/>
        <end position="209"/>
    </location>
</feature>
<feature type="compositionally biased region" description="Low complexity" evidence="1">
    <location>
        <begin position="174"/>
        <end position="185"/>
    </location>
</feature>
<dbReference type="Pfam" id="PF12277">
    <property type="entry name" value="DUF3618"/>
    <property type="match status" value="1"/>
</dbReference>